<sequence>MPVERPGARNDLADLYDLIKSGASNYEIMEQSPEYLLHTDKIERVRQIIKAEQFKEVFRELEVTYMWGKTGIGKTRHVMESIYIPSIVIKAKMLFYSMNFVVNSKSMICSTI</sequence>
<dbReference type="EMBL" id="CAKMMF010000025">
    <property type="protein sequence ID" value="CAH1215710.1"/>
    <property type="molecule type" value="Genomic_DNA"/>
</dbReference>
<organism evidence="1 2">
    <name type="scientific">Paenibacillus plantiphilus</name>
    <dbReference type="NCBI Taxonomy" id="2905650"/>
    <lineage>
        <taxon>Bacteria</taxon>
        <taxon>Bacillati</taxon>
        <taxon>Bacillota</taxon>
        <taxon>Bacilli</taxon>
        <taxon>Bacillales</taxon>
        <taxon>Paenibacillaceae</taxon>
        <taxon>Paenibacillus</taxon>
    </lineage>
</organism>
<keyword evidence="2" id="KW-1185">Reference proteome</keyword>
<accession>A0ABN8GQX2</accession>
<proteinExistence type="predicted"/>
<evidence type="ECO:0000313" key="2">
    <source>
        <dbReference type="Proteomes" id="UP000838686"/>
    </source>
</evidence>
<reference evidence="1" key="1">
    <citation type="submission" date="2022-01" db="EMBL/GenBank/DDBJ databases">
        <authorList>
            <person name="Criscuolo A."/>
        </authorList>
    </citation>
    <scope>NUCLEOTIDE SEQUENCE</scope>
    <source>
        <strain evidence="1">CIP111893</strain>
    </source>
</reference>
<name>A0ABN8GQX2_9BACL</name>
<dbReference type="RefSeq" id="WP_236344353.1">
    <property type="nucleotide sequence ID" value="NZ_CAKMMF010000025.1"/>
</dbReference>
<comment type="caution">
    <text evidence="1">The sequence shown here is derived from an EMBL/GenBank/DDBJ whole genome shotgun (WGS) entry which is preliminary data.</text>
</comment>
<gene>
    <name evidence="1" type="ORF">PAECIP111893_04011</name>
</gene>
<dbReference type="Proteomes" id="UP000838686">
    <property type="component" value="Unassembled WGS sequence"/>
</dbReference>
<evidence type="ECO:0008006" key="3">
    <source>
        <dbReference type="Google" id="ProtNLM"/>
    </source>
</evidence>
<evidence type="ECO:0000313" key="1">
    <source>
        <dbReference type="EMBL" id="CAH1215710.1"/>
    </source>
</evidence>
<protein>
    <recommendedName>
        <fullName evidence="3">IstB-like ATP binding protein</fullName>
    </recommendedName>
</protein>